<evidence type="ECO:0000313" key="8">
    <source>
        <dbReference type="Proteomes" id="UP000268016"/>
    </source>
</evidence>
<evidence type="ECO:0000256" key="3">
    <source>
        <dbReference type="RuleBase" id="RU362119"/>
    </source>
</evidence>
<keyword evidence="8" id="KW-1185">Reference proteome</keyword>
<organism evidence="7 8">
    <name type="scientific">Histidinibacterium lentulum</name>
    <dbReference type="NCBI Taxonomy" id="2480588"/>
    <lineage>
        <taxon>Bacteria</taxon>
        <taxon>Pseudomonadati</taxon>
        <taxon>Pseudomonadota</taxon>
        <taxon>Alphaproteobacteria</taxon>
        <taxon>Rhodobacterales</taxon>
        <taxon>Paracoccaceae</taxon>
        <taxon>Histidinibacterium</taxon>
    </lineage>
</organism>
<dbReference type="GO" id="GO:0046872">
    <property type="term" value="F:metal ion binding"/>
    <property type="evidence" value="ECO:0007669"/>
    <property type="project" value="InterPro"/>
</dbReference>
<dbReference type="SUPFAM" id="SSF56300">
    <property type="entry name" value="Metallo-dependent phosphatases"/>
    <property type="match status" value="1"/>
</dbReference>
<keyword evidence="2" id="KW-0732">Signal</keyword>
<protein>
    <submittedName>
        <fullName evidence="7">Bifunctional 2',3'-cyclic-nucleotide 2'-phosphodiesterase/3'-nucleotidase</fullName>
    </submittedName>
</protein>
<dbReference type="OrthoDB" id="9803927at2"/>
<name>A0A3N2R134_9RHOB</name>
<accession>A0A3N2R134</accession>
<dbReference type="GO" id="GO:0016788">
    <property type="term" value="F:hydrolase activity, acting on ester bonds"/>
    <property type="evidence" value="ECO:0007669"/>
    <property type="project" value="InterPro"/>
</dbReference>
<dbReference type="GO" id="GO:0000166">
    <property type="term" value="F:nucleotide binding"/>
    <property type="evidence" value="ECO:0007669"/>
    <property type="project" value="UniProtKB-KW"/>
</dbReference>
<dbReference type="InterPro" id="IPR029052">
    <property type="entry name" value="Metallo-depent_PP-like"/>
</dbReference>
<dbReference type="Pfam" id="PF00149">
    <property type="entry name" value="Metallophos"/>
    <property type="match status" value="1"/>
</dbReference>
<evidence type="ECO:0000256" key="4">
    <source>
        <dbReference type="SAM" id="MobiDB-lite"/>
    </source>
</evidence>
<dbReference type="Pfam" id="PF02872">
    <property type="entry name" value="5_nucleotid_C"/>
    <property type="match status" value="1"/>
</dbReference>
<dbReference type="EMBL" id="RDRB01000005">
    <property type="protein sequence ID" value="ROU01187.1"/>
    <property type="molecule type" value="Genomic_DNA"/>
</dbReference>
<dbReference type="PROSITE" id="PS00785">
    <property type="entry name" value="5_NUCLEOTIDASE_1"/>
    <property type="match status" value="1"/>
</dbReference>
<dbReference type="AlphaFoldDB" id="A0A3N2R134"/>
<dbReference type="InterPro" id="IPR004843">
    <property type="entry name" value="Calcineurin-like_PHP"/>
</dbReference>
<dbReference type="Gene3D" id="3.60.21.10">
    <property type="match status" value="1"/>
</dbReference>
<dbReference type="PRINTS" id="PR01607">
    <property type="entry name" value="APYRASEFAMLY"/>
</dbReference>
<feature type="compositionally biased region" description="Basic and acidic residues" evidence="4">
    <location>
        <begin position="29"/>
        <end position="50"/>
    </location>
</feature>
<evidence type="ECO:0000313" key="7">
    <source>
        <dbReference type="EMBL" id="ROU01187.1"/>
    </source>
</evidence>
<keyword evidence="3" id="KW-0547">Nucleotide-binding</keyword>
<feature type="region of interest" description="Disordered" evidence="4">
    <location>
        <begin position="1"/>
        <end position="50"/>
    </location>
</feature>
<dbReference type="InterPro" id="IPR036907">
    <property type="entry name" value="5'-Nucleotdase_C_sf"/>
</dbReference>
<keyword evidence="3" id="KW-0378">Hydrolase</keyword>
<proteinExistence type="inferred from homology"/>
<dbReference type="GO" id="GO:0030288">
    <property type="term" value="C:outer membrane-bounded periplasmic space"/>
    <property type="evidence" value="ECO:0007669"/>
    <property type="project" value="TreeGrafter"/>
</dbReference>
<evidence type="ECO:0000256" key="2">
    <source>
        <dbReference type="ARBA" id="ARBA00022729"/>
    </source>
</evidence>
<dbReference type="PANTHER" id="PTHR11575">
    <property type="entry name" value="5'-NUCLEOTIDASE-RELATED"/>
    <property type="match status" value="1"/>
</dbReference>
<comment type="similarity">
    <text evidence="1 3">Belongs to the 5'-nucleotidase family.</text>
</comment>
<feature type="domain" description="Calcineurin-like phosphoesterase" evidence="5">
    <location>
        <begin position="55"/>
        <end position="287"/>
    </location>
</feature>
<evidence type="ECO:0000259" key="6">
    <source>
        <dbReference type="Pfam" id="PF02872"/>
    </source>
</evidence>
<evidence type="ECO:0000259" key="5">
    <source>
        <dbReference type="Pfam" id="PF00149"/>
    </source>
</evidence>
<comment type="caution">
    <text evidence="7">The sequence shown here is derived from an EMBL/GenBank/DDBJ whole genome shotgun (WGS) entry which is preliminary data.</text>
</comment>
<dbReference type="GO" id="GO:0009166">
    <property type="term" value="P:nucleotide catabolic process"/>
    <property type="evidence" value="ECO:0007669"/>
    <property type="project" value="InterPro"/>
</dbReference>
<dbReference type="Proteomes" id="UP000268016">
    <property type="component" value="Unassembled WGS sequence"/>
</dbReference>
<dbReference type="NCBIfam" id="NF006938">
    <property type="entry name" value="PRK09420.1"/>
    <property type="match status" value="1"/>
</dbReference>
<dbReference type="InterPro" id="IPR008334">
    <property type="entry name" value="5'-Nucleotdase_C"/>
</dbReference>
<dbReference type="InterPro" id="IPR006179">
    <property type="entry name" value="5_nucleotidase/apyrase"/>
</dbReference>
<gene>
    <name evidence="7" type="ORF">EAT49_11755</name>
</gene>
<dbReference type="SUPFAM" id="SSF55816">
    <property type="entry name" value="5'-nucleotidase (syn. UDP-sugar hydrolase), C-terminal domain"/>
    <property type="match status" value="1"/>
</dbReference>
<feature type="domain" description="5'-Nucleotidase C-terminal" evidence="6">
    <location>
        <begin position="385"/>
        <end position="569"/>
    </location>
</feature>
<sequence length="652" mass="68583">MAIPSHGRPGEAIALSLASRDVGPQAPARNEDEGPRVHDPDQRDRSPEGDATVRLRILATSDLHAQILAHDYYTDGPAPGTGLAAVAALIRRLRDEVPGTLTVDNGDFLQGSALADAAAETAADAPNPVIAAMNETGYDAVALGNHDFNYGLPFLDRALAEASFPALAANLTLVEPSARIAPWIILERVLQLSDGRAVTLRVGFIGLLPPQTVDWDSDSLSGRATTSDIVDSARSEVPRLRAAGADIVVALCHSGIGDALHTPGMENAAIPLAAIPGIDALILGHTHGVFPGPATTSGPEVDPAVGRLHGKPAVMPGYGGSHLGCLDLLLCPAARGWRITEATARALPVGCREDTAVAAAAAPAHDRARRHMRRPIGRTVGPIHTFFSLAAPCPALTLVADAQRDHVTRLAPDLPDLPLLSVAASYRAGGWGGPRNYIDVQAGPLAFRTATELYPYPNSLVVLEISGADLADWLERAASHFRLVAPGARGAPLLHPGIPSYMFDVIDGVTAAFDLSRPARYAPTGELIDRTHSRIADLRHGDRPVDPAARFLVITNSYRHGGGGQVPAATRGVLRWTSAAATRDAVASYIADRPEVVPEARSCWRLAALEPATTVHFETGIGASSHRPPSTGRGIRLLKSSAETGCLYEIEL</sequence>
<evidence type="ECO:0000256" key="1">
    <source>
        <dbReference type="ARBA" id="ARBA00006654"/>
    </source>
</evidence>
<reference evidence="7 8" key="1">
    <citation type="submission" date="2018-10" db="EMBL/GenBank/DDBJ databases">
        <title>Histidinibacterium lentulum gen. nov., sp. nov., a marine bacterium from the culture broth of Picochlorum sp. 122.</title>
        <authorList>
            <person name="Wang G."/>
        </authorList>
    </citation>
    <scope>NUCLEOTIDE SEQUENCE [LARGE SCALE GENOMIC DNA]</scope>
    <source>
        <strain evidence="7 8">B17</strain>
    </source>
</reference>
<dbReference type="PANTHER" id="PTHR11575:SF6">
    <property type="entry name" value="2',3'-CYCLIC-NUCLEOTIDE 2'-PHOSPHODIESTERASE_3'-NUCLEOTIDASE"/>
    <property type="match status" value="1"/>
</dbReference>
<dbReference type="InterPro" id="IPR006146">
    <property type="entry name" value="5'-Nucleotdase_CS"/>
</dbReference>
<dbReference type="Gene3D" id="3.90.780.10">
    <property type="entry name" value="5'-Nucleotidase, C-terminal domain"/>
    <property type="match status" value="1"/>
</dbReference>